<evidence type="ECO:0000259" key="4">
    <source>
        <dbReference type="PROSITE" id="PS50887"/>
    </source>
</evidence>
<dbReference type="PROSITE" id="PS50112">
    <property type="entry name" value="PAS"/>
    <property type="match status" value="1"/>
</dbReference>
<dbReference type="Gene3D" id="3.30.70.270">
    <property type="match status" value="1"/>
</dbReference>
<dbReference type="InterPro" id="IPR029787">
    <property type="entry name" value="Nucleotide_cyclase"/>
</dbReference>
<accession>A0A511MUU5</accession>
<sequence length="1401" mass="157320">MLSLPIALIAIERLDLQQLVHEILSSMRAYEIQSCDPGALDFEQAQKADLLFLGSGSLQASLVRQLQERHPAPAIFIVAEAPDLPALETGVSVLQASDLHRLQERVQQARAVFRASGRSREHLQQVQQAENRMLAHLVRQPSITDALDHLCLELEDLRDGIRASVMLVHPGTSLLELDSSPSFSSRERAGLAGSPIRSSACPALQAAFVQQVIQVEDLLQDQELACVQQHRTPVSRSVYCAPIIGQQDQVLGVLSIESETPQVYPEWLQGAVNRLAAVAAVAVQRQQAQQQVLEHAQIFQGLFDHARDSIAIVQVEADGGFTYQQVNSIWLMQTGLKEQDVLGKTASSFFPPEAVRFRQGNDRICAATREAVQFEERLNLGSRTLHWLTQMVPVLGNSGQVDRILCSSRDIGLIKHAEQKLLKLNRLYTLLSEINKVMVRASTPEELFQQVCKVAVKDGGLRLAWIAEHDAVRQLLVTTASSDDRIFPLKSHPVDVSSSNPHPGFSSRALLEKRPIVVQDTTTSEITRPWASILQERRLLSGAAYPLRQNGEVIGCLNFFAEERNFFEADTHNLLQELAHDLSFALDHLHSASIRRQLEEDLAQREARLRSLVQSQSTFLLRTNLKGQFTFANAAFLQAFGFDEATFLKFNMEDLLLPEDQQRVVRVTQVCLAHPGQPQSVTVRLLSPSGELREIECEFVAVLGQGTVSEVQVMGVDRTEERKALQARLDAERRMVTSMDHFPGIFAIVDLQFRVLYVNRAGVLAMGEQDPGDLIGREVQHIAGNRWDTVPELLAMLQDCKATVTMQTRELHSRREGFTAQVTCVPVYGDQHTFNEILVVVSDLTEERRKDARMRLLSQVVEDSPSMVAITGPEGEVEYANHRYLSLHNAAAPGHLEATSQNPQAWQDMWMALQEGQVWQGEQHCLRENGEPCWERVTAFPIRDASGQVEHFVRLSEDITATKTLQAQLDYLAYHDPLTGLPNRQLLMDRLEQAIQHTRRNGHSLAVILLDLDQFKNINDTYGHAFGDQMLMQVAERLKLCLRPGDTISRQGGDEFVMLLSEMQHSQDAAAVASRILQSFKQPFVLWEQEFFITASMGISVHPTDGDTPEELIQHADTALNRTKQEGRNGYQFFEPQMNTLLHERMIIENGIRRGIEREEFYLLYQPRVDLKTGHIREVEALVRWNHPGLGRVSPIRFIPLAEETGAILPLGEAVLRMACQQAKKWLDQGVSLPISVNISARQFHKQALPELVAGLLQQHDLSPQLLRLEITESAMIADFQHTIEVLEALRAMGICVEIDDFGTGYSSLSYLHQLPITTLKIDRSFLMGMERQSNPLRDPRKLVEAILGLGRTLNLEVIAEGVETEHQRDFLLEHGCEYAQGYLFSPPVEPEKIMAMLGDQ</sequence>
<evidence type="ECO:0000259" key="1">
    <source>
        <dbReference type="PROSITE" id="PS50112"/>
    </source>
</evidence>
<dbReference type="Proteomes" id="UP000321306">
    <property type="component" value="Unassembled WGS sequence"/>
</dbReference>
<dbReference type="Pfam" id="PF00563">
    <property type="entry name" value="EAL"/>
    <property type="match status" value="1"/>
</dbReference>
<comment type="caution">
    <text evidence="5">The sequence shown here is derived from an EMBL/GenBank/DDBJ whole genome shotgun (WGS) entry which is preliminary data.</text>
</comment>
<evidence type="ECO:0000313" key="6">
    <source>
        <dbReference type="Proteomes" id="UP000321306"/>
    </source>
</evidence>
<dbReference type="InterPro" id="IPR029016">
    <property type="entry name" value="GAF-like_dom_sf"/>
</dbReference>
<dbReference type="OrthoDB" id="158981at2"/>
<dbReference type="PROSITE" id="PS50883">
    <property type="entry name" value="EAL"/>
    <property type="match status" value="1"/>
</dbReference>
<dbReference type="Pfam" id="PF00990">
    <property type="entry name" value="GGDEF"/>
    <property type="match status" value="1"/>
</dbReference>
<dbReference type="Gene3D" id="3.30.450.20">
    <property type="entry name" value="PAS domain"/>
    <property type="match status" value="4"/>
</dbReference>
<evidence type="ECO:0000259" key="3">
    <source>
        <dbReference type="PROSITE" id="PS50883"/>
    </source>
</evidence>
<protein>
    <submittedName>
        <fullName evidence="5">Uncharacterized protein</fullName>
    </submittedName>
</protein>
<dbReference type="InterPro" id="IPR043128">
    <property type="entry name" value="Rev_trsase/Diguanyl_cyclase"/>
</dbReference>
<dbReference type="CDD" id="cd00130">
    <property type="entry name" value="PAS"/>
    <property type="match status" value="3"/>
</dbReference>
<dbReference type="SUPFAM" id="SSF55785">
    <property type="entry name" value="PYP-like sensor domain (PAS domain)"/>
    <property type="match status" value="4"/>
</dbReference>
<dbReference type="InterPro" id="IPR000160">
    <property type="entry name" value="GGDEF_dom"/>
</dbReference>
<keyword evidence="6" id="KW-1185">Reference proteome</keyword>
<dbReference type="RefSeq" id="WP_146881537.1">
    <property type="nucleotide sequence ID" value="NZ_BJXB01000001.1"/>
</dbReference>
<dbReference type="Pfam" id="PF13185">
    <property type="entry name" value="GAF_2"/>
    <property type="match status" value="2"/>
</dbReference>
<dbReference type="SMART" id="SM00052">
    <property type="entry name" value="EAL"/>
    <property type="match status" value="1"/>
</dbReference>
<dbReference type="FunFam" id="3.30.70.270:FF:000001">
    <property type="entry name" value="Diguanylate cyclase domain protein"/>
    <property type="match status" value="1"/>
</dbReference>
<dbReference type="NCBIfam" id="TIGR00254">
    <property type="entry name" value="GGDEF"/>
    <property type="match status" value="1"/>
</dbReference>
<feature type="domain" description="GGDEF" evidence="4">
    <location>
        <begin position="1003"/>
        <end position="1136"/>
    </location>
</feature>
<gene>
    <name evidence="5" type="ORF">DC3_00040</name>
</gene>
<dbReference type="InterPro" id="IPR003018">
    <property type="entry name" value="GAF"/>
</dbReference>
<dbReference type="CDD" id="cd01949">
    <property type="entry name" value="GGDEF"/>
    <property type="match status" value="1"/>
</dbReference>
<dbReference type="InterPro" id="IPR000700">
    <property type="entry name" value="PAS-assoc_C"/>
</dbReference>
<dbReference type="SUPFAM" id="SSF55073">
    <property type="entry name" value="Nucleotide cyclase"/>
    <property type="match status" value="1"/>
</dbReference>
<dbReference type="CDD" id="cd01948">
    <property type="entry name" value="EAL"/>
    <property type="match status" value="1"/>
</dbReference>
<dbReference type="SUPFAM" id="SSF141868">
    <property type="entry name" value="EAL domain-like"/>
    <property type="match status" value="1"/>
</dbReference>
<dbReference type="Gene3D" id="3.30.450.40">
    <property type="match status" value="2"/>
</dbReference>
<proteinExistence type="predicted"/>
<dbReference type="InterPro" id="IPR001610">
    <property type="entry name" value="PAC"/>
</dbReference>
<dbReference type="SMART" id="SM00065">
    <property type="entry name" value="GAF"/>
    <property type="match status" value="2"/>
</dbReference>
<dbReference type="EMBL" id="BJXB01000001">
    <property type="protein sequence ID" value="GEM44369.1"/>
    <property type="molecule type" value="Genomic_DNA"/>
</dbReference>
<evidence type="ECO:0000259" key="2">
    <source>
        <dbReference type="PROSITE" id="PS50113"/>
    </source>
</evidence>
<feature type="domain" description="PAC" evidence="2">
    <location>
        <begin position="919"/>
        <end position="971"/>
    </location>
</feature>
<dbReference type="SUPFAM" id="SSF55781">
    <property type="entry name" value="GAF domain-like"/>
    <property type="match status" value="2"/>
</dbReference>
<dbReference type="PROSITE" id="PS50113">
    <property type="entry name" value="PAC"/>
    <property type="match status" value="1"/>
</dbReference>
<dbReference type="InterPro" id="IPR013656">
    <property type="entry name" value="PAS_4"/>
</dbReference>
<dbReference type="PANTHER" id="PTHR44757">
    <property type="entry name" value="DIGUANYLATE CYCLASE DGCP"/>
    <property type="match status" value="1"/>
</dbReference>
<dbReference type="SMART" id="SM00086">
    <property type="entry name" value="PAC"/>
    <property type="match status" value="4"/>
</dbReference>
<dbReference type="Pfam" id="PF08448">
    <property type="entry name" value="PAS_4"/>
    <property type="match status" value="4"/>
</dbReference>
<dbReference type="InterPro" id="IPR001633">
    <property type="entry name" value="EAL_dom"/>
</dbReference>
<dbReference type="PROSITE" id="PS50887">
    <property type="entry name" value="GGDEF"/>
    <property type="match status" value="1"/>
</dbReference>
<dbReference type="PANTHER" id="PTHR44757:SF2">
    <property type="entry name" value="BIOFILM ARCHITECTURE MAINTENANCE PROTEIN MBAA"/>
    <property type="match status" value="1"/>
</dbReference>
<dbReference type="InterPro" id="IPR035919">
    <property type="entry name" value="EAL_sf"/>
</dbReference>
<feature type="domain" description="EAL" evidence="3">
    <location>
        <begin position="1145"/>
        <end position="1401"/>
    </location>
</feature>
<name>A0A511MUU5_DEIC1</name>
<dbReference type="NCBIfam" id="TIGR00229">
    <property type="entry name" value="sensory_box"/>
    <property type="match status" value="2"/>
</dbReference>
<dbReference type="SMART" id="SM00091">
    <property type="entry name" value="PAS"/>
    <property type="match status" value="4"/>
</dbReference>
<dbReference type="InterPro" id="IPR035965">
    <property type="entry name" value="PAS-like_dom_sf"/>
</dbReference>
<dbReference type="InterPro" id="IPR000014">
    <property type="entry name" value="PAS"/>
</dbReference>
<dbReference type="SMART" id="SM00267">
    <property type="entry name" value="GGDEF"/>
    <property type="match status" value="1"/>
</dbReference>
<reference evidence="5 6" key="1">
    <citation type="submission" date="2019-07" db="EMBL/GenBank/DDBJ databases">
        <title>Whole genome shotgun sequence of Deinococcus cellulosilyticus NBRC 106333.</title>
        <authorList>
            <person name="Hosoyama A."/>
            <person name="Uohara A."/>
            <person name="Ohji S."/>
            <person name="Ichikawa N."/>
        </authorList>
    </citation>
    <scope>NUCLEOTIDE SEQUENCE [LARGE SCALE GENOMIC DNA]</scope>
    <source>
        <strain evidence="5 6">NBRC 106333</strain>
    </source>
</reference>
<dbReference type="InterPro" id="IPR052155">
    <property type="entry name" value="Biofilm_reg_signaling"/>
</dbReference>
<organism evidence="5 6">
    <name type="scientific">Deinococcus cellulosilyticus (strain DSM 18568 / NBRC 106333 / KACC 11606 / 5516J-15)</name>
    <dbReference type="NCBI Taxonomy" id="1223518"/>
    <lineage>
        <taxon>Bacteria</taxon>
        <taxon>Thermotogati</taxon>
        <taxon>Deinococcota</taxon>
        <taxon>Deinococci</taxon>
        <taxon>Deinococcales</taxon>
        <taxon>Deinococcaceae</taxon>
        <taxon>Deinococcus</taxon>
    </lineage>
</organism>
<feature type="domain" description="PAS" evidence="1">
    <location>
        <begin position="605"/>
        <end position="675"/>
    </location>
</feature>
<dbReference type="Gene3D" id="3.20.20.450">
    <property type="entry name" value="EAL domain"/>
    <property type="match status" value="1"/>
</dbReference>
<evidence type="ECO:0000313" key="5">
    <source>
        <dbReference type="EMBL" id="GEM44369.1"/>
    </source>
</evidence>